<proteinExistence type="predicted"/>
<dbReference type="Proteomes" id="UP000011599">
    <property type="component" value="Unassembled WGS sequence"/>
</dbReference>
<dbReference type="AlphaFoldDB" id="L9VND2"/>
<organism evidence="1 2">
    <name type="scientific">Natronorubrum tibetense GA33</name>
    <dbReference type="NCBI Taxonomy" id="1114856"/>
    <lineage>
        <taxon>Archaea</taxon>
        <taxon>Methanobacteriati</taxon>
        <taxon>Methanobacteriota</taxon>
        <taxon>Stenosarchaea group</taxon>
        <taxon>Halobacteria</taxon>
        <taxon>Halobacteriales</taxon>
        <taxon>Natrialbaceae</taxon>
        <taxon>Natronorubrum</taxon>
    </lineage>
</organism>
<dbReference type="RefSeq" id="WP_006091615.1">
    <property type="nucleotide sequence ID" value="NZ_AOHW01000042.1"/>
</dbReference>
<protein>
    <submittedName>
        <fullName evidence="1">ParA/MinD ATPase-like protein</fullName>
    </submittedName>
</protein>
<name>L9VND2_9EURY</name>
<comment type="caution">
    <text evidence="1">The sequence shown here is derived from an EMBL/GenBank/DDBJ whole genome shotgun (WGS) entry which is preliminary data.</text>
</comment>
<dbReference type="PATRIC" id="fig|1114856.3.peg.3671"/>
<dbReference type="STRING" id="1114856.GCA_000383975_00216"/>
<accession>L9VND2</accession>
<gene>
    <name evidence="1" type="ORF">C496_17707</name>
</gene>
<sequence>MSAEPPETDDEIRRAVVDRVREVQIPSSDPISEQLLEGFTDTDEGDFV</sequence>
<reference evidence="1 2" key="1">
    <citation type="journal article" date="2014" name="PLoS Genet.">
        <title>Phylogenetically driven sequencing of extremely halophilic archaea reveals strategies for static and dynamic osmo-response.</title>
        <authorList>
            <person name="Becker E.A."/>
            <person name="Seitzer P.M."/>
            <person name="Tritt A."/>
            <person name="Larsen D."/>
            <person name="Krusor M."/>
            <person name="Yao A.I."/>
            <person name="Wu D."/>
            <person name="Madern D."/>
            <person name="Eisen J.A."/>
            <person name="Darling A.E."/>
            <person name="Facciotti M.T."/>
        </authorList>
    </citation>
    <scope>NUCLEOTIDE SEQUENCE [LARGE SCALE GENOMIC DNA]</scope>
    <source>
        <strain evidence="1 2">GA33</strain>
    </source>
</reference>
<keyword evidence="2" id="KW-1185">Reference proteome</keyword>
<dbReference type="EMBL" id="AOHW01000042">
    <property type="protein sequence ID" value="ELY38482.1"/>
    <property type="molecule type" value="Genomic_DNA"/>
</dbReference>
<evidence type="ECO:0000313" key="2">
    <source>
        <dbReference type="Proteomes" id="UP000011599"/>
    </source>
</evidence>
<dbReference type="OrthoDB" id="8297at2157"/>
<evidence type="ECO:0000313" key="1">
    <source>
        <dbReference type="EMBL" id="ELY38482.1"/>
    </source>
</evidence>